<protein>
    <submittedName>
        <fullName evidence="3">Carboxymuconolactone decarboxylase family protein</fullName>
    </submittedName>
</protein>
<dbReference type="AlphaFoldDB" id="A0A5D0RJU9"/>
<dbReference type="SUPFAM" id="SSF69118">
    <property type="entry name" value="AhpD-like"/>
    <property type="match status" value="1"/>
</dbReference>
<dbReference type="Pfam" id="PF02627">
    <property type="entry name" value="CMD"/>
    <property type="match status" value="1"/>
</dbReference>
<dbReference type="Proteomes" id="UP000322080">
    <property type="component" value="Unassembled WGS sequence"/>
</dbReference>
<dbReference type="GO" id="GO:0051920">
    <property type="term" value="F:peroxiredoxin activity"/>
    <property type="evidence" value="ECO:0007669"/>
    <property type="project" value="InterPro"/>
</dbReference>
<sequence>MTDTTNRTDVYDKKIFTPSLLFSDLGYLISHGRAIGRAMKNPEVGRDFIGKIMMVVTAINGCTYCTWFHAKQAVEGGMSQEEMQSMFDLQFEASATEHELPGLLYAQHYAETNRQPDPDMTARLNDFYGETTARDVMLMIRVIFFGNLLGNTFDAFPARLKGQKAPGSNALFELLFWIATAWLMLPTKWLMREKKGDDPDQPAPATGPVSSARIASRRPSAHPPGRG</sequence>
<evidence type="ECO:0000313" key="3">
    <source>
        <dbReference type="EMBL" id="TYB81399.1"/>
    </source>
</evidence>
<name>A0A5D0RJU9_9RHOB</name>
<organism evidence="3 4">
    <name type="scientific">Maritimibacter fusiformis</name>
    <dbReference type="NCBI Taxonomy" id="2603819"/>
    <lineage>
        <taxon>Bacteria</taxon>
        <taxon>Pseudomonadati</taxon>
        <taxon>Pseudomonadota</taxon>
        <taxon>Alphaproteobacteria</taxon>
        <taxon>Rhodobacterales</taxon>
        <taxon>Roseobacteraceae</taxon>
        <taxon>Maritimibacter</taxon>
    </lineage>
</organism>
<feature type="region of interest" description="Disordered" evidence="1">
    <location>
        <begin position="193"/>
        <end position="227"/>
    </location>
</feature>
<evidence type="ECO:0000259" key="2">
    <source>
        <dbReference type="Pfam" id="PF02627"/>
    </source>
</evidence>
<dbReference type="RefSeq" id="WP_148377793.1">
    <property type="nucleotide sequence ID" value="NZ_VSIY01000006.1"/>
</dbReference>
<reference evidence="3 4" key="1">
    <citation type="submission" date="2019-08" db="EMBL/GenBank/DDBJ databases">
        <title>Identification of a novel species of the genus Boseongicola.</title>
        <authorList>
            <person name="Zhang X.-Q."/>
        </authorList>
    </citation>
    <scope>NUCLEOTIDE SEQUENCE [LARGE SCALE GENOMIC DNA]</scope>
    <source>
        <strain evidence="3 4">HY14</strain>
    </source>
</reference>
<dbReference type="EMBL" id="VSIY01000006">
    <property type="protein sequence ID" value="TYB81399.1"/>
    <property type="molecule type" value="Genomic_DNA"/>
</dbReference>
<evidence type="ECO:0000256" key="1">
    <source>
        <dbReference type="SAM" id="MobiDB-lite"/>
    </source>
</evidence>
<accession>A0A5D0RJU9</accession>
<dbReference type="InterPro" id="IPR003779">
    <property type="entry name" value="CMD-like"/>
</dbReference>
<dbReference type="Gene3D" id="1.20.1290.10">
    <property type="entry name" value="AhpD-like"/>
    <property type="match status" value="1"/>
</dbReference>
<evidence type="ECO:0000313" key="4">
    <source>
        <dbReference type="Proteomes" id="UP000322080"/>
    </source>
</evidence>
<proteinExistence type="predicted"/>
<gene>
    <name evidence="3" type="ORF">FVF75_09825</name>
</gene>
<feature type="domain" description="Carboxymuconolactone decarboxylase-like" evidence="2">
    <location>
        <begin position="52"/>
        <end position="99"/>
    </location>
</feature>
<dbReference type="InterPro" id="IPR029032">
    <property type="entry name" value="AhpD-like"/>
</dbReference>
<keyword evidence="4" id="KW-1185">Reference proteome</keyword>
<comment type="caution">
    <text evidence="3">The sequence shown here is derived from an EMBL/GenBank/DDBJ whole genome shotgun (WGS) entry which is preliminary data.</text>
</comment>